<dbReference type="GO" id="GO:0000155">
    <property type="term" value="F:phosphorelay sensor kinase activity"/>
    <property type="evidence" value="ECO:0007669"/>
    <property type="project" value="InterPro"/>
</dbReference>
<dbReference type="InterPro" id="IPR004358">
    <property type="entry name" value="Sig_transdc_His_kin-like_C"/>
</dbReference>
<protein>
    <recommendedName>
        <fullName evidence="3">histidine kinase</fullName>
        <ecNumber evidence="3">2.7.13.3</ecNumber>
    </recommendedName>
</protein>
<dbReference type="SMART" id="SM00388">
    <property type="entry name" value="HisKA"/>
    <property type="match status" value="1"/>
</dbReference>
<evidence type="ECO:0000256" key="12">
    <source>
        <dbReference type="ARBA" id="ARBA00023012"/>
    </source>
</evidence>
<feature type="transmembrane region" description="Helical" evidence="15">
    <location>
        <begin position="7"/>
        <end position="30"/>
    </location>
</feature>
<feature type="domain" description="Histidine kinase" evidence="16">
    <location>
        <begin position="264"/>
        <end position="484"/>
    </location>
</feature>
<evidence type="ECO:0000256" key="7">
    <source>
        <dbReference type="ARBA" id="ARBA00022692"/>
    </source>
</evidence>
<evidence type="ECO:0000256" key="4">
    <source>
        <dbReference type="ARBA" id="ARBA00022475"/>
    </source>
</evidence>
<keyword evidence="7 15" id="KW-0812">Transmembrane</keyword>
<keyword evidence="8" id="KW-0547">Nucleotide-binding</keyword>
<dbReference type="InterPro" id="IPR003660">
    <property type="entry name" value="HAMP_dom"/>
</dbReference>
<keyword evidence="4" id="KW-1003">Cell membrane</keyword>
<dbReference type="EMBL" id="QFGA01000002">
    <property type="protein sequence ID" value="TEB05468.1"/>
    <property type="molecule type" value="Genomic_DNA"/>
</dbReference>
<evidence type="ECO:0000259" key="16">
    <source>
        <dbReference type="PROSITE" id="PS50109"/>
    </source>
</evidence>
<dbReference type="PROSITE" id="PS50885">
    <property type="entry name" value="HAMP"/>
    <property type="match status" value="1"/>
</dbReference>
<dbReference type="SMART" id="SM00304">
    <property type="entry name" value="HAMP"/>
    <property type="match status" value="1"/>
</dbReference>
<dbReference type="PRINTS" id="PR00344">
    <property type="entry name" value="BCTRLSENSOR"/>
</dbReference>
<dbReference type="Gene3D" id="6.10.340.10">
    <property type="match status" value="1"/>
</dbReference>
<keyword evidence="9 18" id="KW-0418">Kinase</keyword>
<evidence type="ECO:0000256" key="6">
    <source>
        <dbReference type="ARBA" id="ARBA00022679"/>
    </source>
</evidence>
<feature type="coiled-coil region" evidence="14">
    <location>
        <begin position="377"/>
        <end position="408"/>
    </location>
</feature>
<keyword evidence="11 15" id="KW-1133">Transmembrane helix</keyword>
<accession>A0A4Y7R924</accession>
<evidence type="ECO:0000256" key="11">
    <source>
        <dbReference type="ARBA" id="ARBA00022989"/>
    </source>
</evidence>
<name>A0A4Y7R924_9FIRM</name>
<evidence type="ECO:0000313" key="19">
    <source>
        <dbReference type="Proteomes" id="UP000298324"/>
    </source>
</evidence>
<dbReference type="CDD" id="cd06225">
    <property type="entry name" value="HAMP"/>
    <property type="match status" value="1"/>
</dbReference>
<evidence type="ECO:0000259" key="17">
    <source>
        <dbReference type="PROSITE" id="PS50885"/>
    </source>
</evidence>
<dbReference type="PANTHER" id="PTHR45528:SF1">
    <property type="entry name" value="SENSOR HISTIDINE KINASE CPXA"/>
    <property type="match status" value="1"/>
</dbReference>
<evidence type="ECO:0000256" key="9">
    <source>
        <dbReference type="ARBA" id="ARBA00022777"/>
    </source>
</evidence>
<evidence type="ECO:0000256" key="5">
    <source>
        <dbReference type="ARBA" id="ARBA00022553"/>
    </source>
</evidence>
<keyword evidence="12" id="KW-0902">Two-component regulatory system</keyword>
<dbReference type="InterPro" id="IPR003594">
    <property type="entry name" value="HATPase_dom"/>
</dbReference>
<dbReference type="AlphaFoldDB" id="A0A4Y7R924"/>
<evidence type="ECO:0000256" key="2">
    <source>
        <dbReference type="ARBA" id="ARBA00004651"/>
    </source>
</evidence>
<dbReference type="Pfam" id="PF00672">
    <property type="entry name" value="HAMP"/>
    <property type="match status" value="1"/>
</dbReference>
<dbReference type="SUPFAM" id="SSF55874">
    <property type="entry name" value="ATPase domain of HSP90 chaperone/DNA topoisomerase II/histidine kinase"/>
    <property type="match status" value="1"/>
</dbReference>
<evidence type="ECO:0000256" key="1">
    <source>
        <dbReference type="ARBA" id="ARBA00000085"/>
    </source>
</evidence>
<proteinExistence type="predicted"/>
<dbReference type="Proteomes" id="UP000298324">
    <property type="component" value="Unassembled WGS sequence"/>
</dbReference>
<dbReference type="InterPro" id="IPR036890">
    <property type="entry name" value="HATPase_C_sf"/>
</dbReference>
<dbReference type="Gene3D" id="3.30.565.10">
    <property type="entry name" value="Histidine kinase-like ATPase, C-terminal domain"/>
    <property type="match status" value="1"/>
</dbReference>
<keyword evidence="13 15" id="KW-0472">Membrane</keyword>
<feature type="domain" description="HAMP" evidence="17">
    <location>
        <begin position="197"/>
        <end position="249"/>
    </location>
</feature>
<keyword evidence="10" id="KW-0067">ATP-binding</keyword>
<evidence type="ECO:0000313" key="18">
    <source>
        <dbReference type="EMBL" id="TEB05468.1"/>
    </source>
</evidence>
<dbReference type="Pfam" id="PF02518">
    <property type="entry name" value="HATPase_c"/>
    <property type="match status" value="1"/>
</dbReference>
<gene>
    <name evidence="18" type="primary">walK</name>
    <name evidence="18" type="ORF">Psch_02509</name>
</gene>
<evidence type="ECO:0000256" key="14">
    <source>
        <dbReference type="SAM" id="Coils"/>
    </source>
</evidence>
<dbReference type="InterPro" id="IPR036097">
    <property type="entry name" value="HisK_dim/P_sf"/>
</dbReference>
<dbReference type="CDD" id="cd00082">
    <property type="entry name" value="HisKA"/>
    <property type="match status" value="1"/>
</dbReference>
<keyword evidence="6 18" id="KW-0808">Transferase</keyword>
<organism evidence="18 19">
    <name type="scientific">Pelotomaculum schinkii</name>
    <dbReference type="NCBI Taxonomy" id="78350"/>
    <lineage>
        <taxon>Bacteria</taxon>
        <taxon>Bacillati</taxon>
        <taxon>Bacillota</taxon>
        <taxon>Clostridia</taxon>
        <taxon>Eubacteriales</taxon>
        <taxon>Desulfotomaculaceae</taxon>
        <taxon>Pelotomaculum</taxon>
    </lineage>
</organism>
<dbReference type="InterPro" id="IPR003661">
    <property type="entry name" value="HisK_dim/P_dom"/>
</dbReference>
<dbReference type="PANTHER" id="PTHR45528">
    <property type="entry name" value="SENSOR HISTIDINE KINASE CPXA"/>
    <property type="match status" value="1"/>
</dbReference>
<evidence type="ECO:0000256" key="3">
    <source>
        <dbReference type="ARBA" id="ARBA00012438"/>
    </source>
</evidence>
<dbReference type="RefSeq" id="WP_134218976.1">
    <property type="nucleotide sequence ID" value="NZ_QFGA01000002.1"/>
</dbReference>
<comment type="catalytic activity">
    <reaction evidence="1">
        <text>ATP + protein L-histidine = ADP + protein N-phospho-L-histidine.</text>
        <dbReference type="EC" id="2.7.13.3"/>
    </reaction>
</comment>
<comment type="caution">
    <text evidence="18">The sequence shown here is derived from an EMBL/GenBank/DDBJ whole genome shotgun (WGS) entry which is preliminary data.</text>
</comment>
<reference evidence="18 19" key="1">
    <citation type="journal article" date="2018" name="Environ. Microbiol.">
        <title>Novel energy conservation strategies and behaviour of Pelotomaculum schinkii driving syntrophic propionate catabolism.</title>
        <authorList>
            <person name="Hidalgo-Ahumada C.A.P."/>
            <person name="Nobu M.K."/>
            <person name="Narihiro T."/>
            <person name="Tamaki H."/>
            <person name="Liu W.T."/>
            <person name="Kamagata Y."/>
            <person name="Stams A.J.M."/>
            <person name="Imachi H."/>
            <person name="Sousa D.Z."/>
        </authorList>
    </citation>
    <scope>NUCLEOTIDE SEQUENCE [LARGE SCALE GENOMIC DNA]</scope>
    <source>
        <strain evidence="18 19">HH</strain>
    </source>
</reference>
<dbReference type="SUPFAM" id="SSF158472">
    <property type="entry name" value="HAMP domain-like"/>
    <property type="match status" value="1"/>
</dbReference>
<dbReference type="CDD" id="cd00075">
    <property type="entry name" value="HATPase"/>
    <property type="match status" value="1"/>
</dbReference>
<keyword evidence="19" id="KW-1185">Reference proteome</keyword>
<evidence type="ECO:0000256" key="8">
    <source>
        <dbReference type="ARBA" id="ARBA00022741"/>
    </source>
</evidence>
<dbReference type="Gene3D" id="1.10.287.130">
    <property type="match status" value="1"/>
</dbReference>
<comment type="subcellular location">
    <subcellularLocation>
        <location evidence="2">Cell membrane</location>
        <topology evidence="2">Multi-pass membrane protein</topology>
    </subcellularLocation>
</comment>
<evidence type="ECO:0000256" key="13">
    <source>
        <dbReference type="ARBA" id="ARBA00023136"/>
    </source>
</evidence>
<dbReference type="PROSITE" id="PS50109">
    <property type="entry name" value="HIS_KIN"/>
    <property type="match status" value="1"/>
</dbReference>
<sequence>MSLKSKIWASYIIMIIIPLLLAVLSARLILSNYEKDHQLQIIEIALEEKMQENMDFMDELDNTLANKPDNFKDSFFLSRINERISSLNMGVLIQYNEKFMYNSVPVNAEKLKPYLVKFLQQDVANRWVSAISKDYIVKCRALSFSDGTTGRIYLFMSRTAPWDTPPAGHTGYVKWVFLIFIICIFMTNSFLTYRLSKSLIKPLDSVKKAAKEIQYGNLDYPISYPVKNEIGELYQAFEEMRIKLKQSQALNAQYENSRKELISNISHDLKTPITAIKGYAQGIIEGVANNPSKIEKYLRTIFTNAVEMERLTNDLVLFSKLDIKQIPFSFECVDINRYLEDAREELHFDLTENNIALNFESYYESDDLIMADRQRLIRVIHNIMENAKKHLNKQEKEIKIILKEEKNEALIEIRDNGCGIPADRLPLIFDRFYRVDCARNRTTGGSGIGLSIAKEIIEAHQGRIWGESTEGLGTSIFFTLKKAAYFKKD</sequence>
<dbReference type="FunFam" id="1.10.287.130:FF:000001">
    <property type="entry name" value="Two-component sensor histidine kinase"/>
    <property type="match status" value="1"/>
</dbReference>
<dbReference type="InterPro" id="IPR050398">
    <property type="entry name" value="HssS/ArlS-like"/>
</dbReference>
<feature type="transmembrane region" description="Helical" evidence="15">
    <location>
        <begin position="172"/>
        <end position="191"/>
    </location>
</feature>
<dbReference type="Pfam" id="PF00512">
    <property type="entry name" value="HisKA"/>
    <property type="match status" value="1"/>
</dbReference>
<dbReference type="InterPro" id="IPR005467">
    <property type="entry name" value="His_kinase_dom"/>
</dbReference>
<dbReference type="FunFam" id="3.30.565.10:FF:000006">
    <property type="entry name" value="Sensor histidine kinase WalK"/>
    <property type="match status" value="1"/>
</dbReference>
<dbReference type="EC" id="2.7.13.3" evidence="3"/>
<keyword evidence="5" id="KW-0597">Phosphoprotein</keyword>
<dbReference type="SMART" id="SM00387">
    <property type="entry name" value="HATPase_c"/>
    <property type="match status" value="1"/>
</dbReference>
<dbReference type="SUPFAM" id="SSF47384">
    <property type="entry name" value="Homodimeric domain of signal transducing histidine kinase"/>
    <property type="match status" value="1"/>
</dbReference>
<evidence type="ECO:0000256" key="10">
    <source>
        <dbReference type="ARBA" id="ARBA00022840"/>
    </source>
</evidence>
<dbReference type="GO" id="GO:0005886">
    <property type="term" value="C:plasma membrane"/>
    <property type="evidence" value="ECO:0007669"/>
    <property type="project" value="UniProtKB-SubCell"/>
</dbReference>
<dbReference type="GO" id="GO:0005524">
    <property type="term" value="F:ATP binding"/>
    <property type="evidence" value="ECO:0007669"/>
    <property type="project" value="UniProtKB-KW"/>
</dbReference>
<keyword evidence="14" id="KW-0175">Coiled coil</keyword>
<feature type="coiled-coil region" evidence="14">
    <location>
        <begin position="237"/>
        <end position="264"/>
    </location>
</feature>
<evidence type="ECO:0000256" key="15">
    <source>
        <dbReference type="SAM" id="Phobius"/>
    </source>
</evidence>